<feature type="compositionally biased region" description="Basic and acidic residues" evidence="1">
    <location>
        <begin position="45"/>
        <end position="59"/>
    </location>
</feature>
<feature type="region of interest" description="Disordered" evidence="1">
    <location>
        <begin position="37"/>
        <end position="60"/>
    </location>
</feature>
<organism evidence="2">
    <name type="scientific">Desulfobacca acetoxidans</name>
    <dbReference type="NCBI Taxonomy" id="60893"/>
    <lineage>
        <taxon>Bacteria</taxon>
        <taxon>Pseudomonadati</taxon>
        <taxon>Thermodesulfobacteriota</taxon>
        <taxon>Desulfobaccia</taxon>
        <taxon>Desulfobaccales</taxon>
        <taxon>Desulfobaccaceae</taxon>
        <taxon>Desulfobacca</taxon>
    </lineage>
</organism>
<reference evidence="2" key="1">
    <citation type="journal article" date="2020" name="mSystems">
        <title>Genome- and Community-Level Interaction Insights into Carbon Utilization and Element Cycling Functions of Hydrothermarchaeota in Hydrothermal Sediment.</title>
        <authorList>
            <person name="Zhou Z."/>
            <person name="Liu Y."/>
            <person name="Xu W."/>
            <person name="Pan J."/>
            <person name="Luo Z.H."/>
            <person name="Li M."/>
        </authorList>
    </citation>
    <scope>NUCLEOTIDE SEQUENCE [LARGE SCALE GENOMIC DNA]</scope>
    <source>
        <strain evidence="2">SpSt-548</strain>
    </source>
</reference>
<proteinExistence type="predicted"/>
<gene>
    <name evidence="2" type="ORF">ENT08_05465</name>
</gene>
<comment type="caution">
    <text evidence="2">The sequence shown here is derived from an EMBL/GenBank/DDBJ whole genome shotgun (WGS) entry which is preliminary data.</text>
</comment>
<accession>A0A7V4LCZ6</accession>
<dbReference type="EMBL" id="DSXI01000324">
    <property type="protein sequence ID" value="HGS05173.1"/>
    <property type="molecule type" value="Genomic_DNA"/>
</dbReference>
<dbReference type="AlphaFoldDB" id="A0A7V4LCZ6"/>
<sequence>MRRCNLFWFFLIMVLVLMGMPGPGGLMPAWAAEEKAPPAVQEGNGGEKAEAKEEKKEEECPATFGPIITDTAVPIDKGKFALQPTFGLAFITHNFSPSWRRISPGGSFRSFGMDWKFTYGLWDNLEAFVVLPFVYNWAGGVVASGPRGERSASFTGLGDVNLTLKYRLVEESAALPTVTALFATDFPTGRYRRLNPGLLGVDEVGGGAYVFTTGLNMSKYIKPFIFYGNLWYSLGTAFRNDEGRQYPRDFVTVNLAAELPLTGKWVALLELTSFWDGGRLFGHKANVAPAALMSILPGIEYMATDKFSLAFGVNIDLIGKNGEAAVTPLLSMVYCF</sequence>
<evidence type="ECO:0000313" key="2">
    <source>
        <dbReference type="EMBL" id="HGS05173.1"/>
    </source>
</evidence>
<protein>
    <submittedName>
        <fullName evidence="2">Transporter</fullName>
    </submittedName>
</protein>
<name>A0A7V4LCZ6_9BACT</name>
<evidence type="ECO:0000256" key="1">
    <source>
        <dbReference type="SAM" id="MobiDB-lite"/>
    </source>
</evidence>